<proteinExistence type="predicted"/>
<name>A0A1Y2A6Z1_9PLEO</name>
<keyword evidence="2" id="KW-1185">Reference proteome</keyword>
<evidence type="ECO:0008006" key="3">
    <source>
        <dbReference type="Google" id="ProtNLM"/>
    </source>
</evidence>
<evidence type="ECO:0000313" key="2">
    <source>
        <dbReference type="Proteomes" id="UP000193144"/>
    </source>
</evidence>
<accession>A0A1Y2A6Z1</accession>
<reference evidence="1 2" key="1">
    <citation type="submission" date="2016-07" db="EMBL/GenBank/DDBJ databases">
        <title>Pervasive Adenine N6-methylation of Active Genes in Fungi.</title>
        <authorList>
            <consortium name="DOE Joint Genome Institute"/>
            <person name="Mondo S.J."/>
            <person name="Dannebaum R.O."/>
            <person name="Kuo R.C."/>
            <person name="Labutti K."/>
            <person name="Haridas S."/>
            <person name="Kuo A."/>
            <person name="Salamov A."/>
            <person name="Ahrendt S.R."/>
            <person name="Lipzen A."/>
            <person name="Sullivan W."/>
            <person name="Andreopoulos W.B."/>
            <person name="Clum A."/>
            <person name="Lindquist E."/>
            <person name="Daum C."/>
            <person name="Ramamoorthy G.K."/>
            <person name="Gryganskyi A."/>
            <person name="Culley D."/>
            <person name="Magnuson J.K."/>
            <person name="James T.Y."/>
            <person name="O'Malley M.A."/>
            <person name="Stajich J.E."/>
            <person name="Spatafora J.W."/>
            <person name="Visel A."/>
            <person name="Grigoriev I.V."/>
        </authorList>
    </citation>
    <scope>NUCLEOTIDE SEQUENCE [LARGE SCALE GENOMIC DNA]</scope>
    <source>
        <strain evidence="1 2">CBS 115471</strain>
    </source>
</reference>
<dbReference type="EMBL" id="MCFA01000008">
    <property type="protein sequence ID" value="ORY18234.1"/>
    <property type="molecule type" value="Genomic_DNA"/>
</dbReference>
<protein>
    <recommendedName>
        <fullName evidence="3">RanBP2-type domain-containing protein</fullName>
    </recommendedName>
</protein>
<gene>
    <name evidence="1" type="ORF">BCR34DRAFT_554431</name>
</gene>
<evidence type="ECO:0000313" key="1">
    <source>
        <dbReference type="EMBL" id="ORY18234.1"/>
    </source>
</evidence>
<comment type="caution">
    <text evidence="1">The sequence shown here is derived from an EMBL/GenBank/DDBJ whole genome shotgun (WGS) entry which is preliminary data.</text>
</comment>
<dbReference type="AlphaFoldDB" id="A0A1Y2A6Z1"/>
<sequence length="176" mass="19092">MANRDLIPAGYWMCCNCKSPNRKDLYGLQCPCGHTKDSSCADEGDAKLLPRGLSTEPIFDSCSSTNGAARSHHVLSYGTHPHMAPLGDLGEGPSDIPDYADVWYCPECRAANSGLSPDFCPVCNWRASSDAMETETHVCVPVNGYPEAPKDLWTCSECGAEHPGWHEFCPFCGTSK</sequence>
<dbReference type="OrthoDB" id="3794090at2759"/>
<dbReference type="Proteomes" id="UP000193144">
    <property type="component" value="Unassembled WGS sequence"/>
</dbReference>
<organism evidence="1 2">
    <name type="scientific">Clohesyomyces aquaticus</name>
    <dbReference type="NCBI Taxonomy" id="1231657"/>
    <lineage>
        <taxon>Eukaryota</taxon>
        <taxon>Fungi</taxon>
        <taxon>Dikarya</taxon>
        <taxon>Ascomycota</taxon>
        <taxon>Pezizomycotina</taxon>
        <taxon>Dothideomycetes</taxon>
        <taxon>Pleosporomycetidae</taxon>
        <taxon>Pleosporales</taxon>
        <taxon>Lindgomycetaceae</taxon>
        <taxon>Clohesyomyces</taxon>
    </lineage>
</organism>